<dbReference type="GO" id="GO:0005524">
    <property type="term" value="F:ATP binding"/>
    <property type="evidence" value="ECO:0007669"/>
    <property type="project" value="UniProtKB-KW"/>
</dbReference>
<protein>
    <submittedName>
        <fullName evidence="11">ABC transporter ATP-binding protein</fullName>
    </submittedName>
</protein>
<evidence type="ECO:0000313" key="11">
    <source>
        <dbReference type="EMBL" id="HIQ95861.1"/>
    </source>
</evidence>
<evidence type="ECO:0000256" key="3">
    <source>
        <dbReference type="ARBA" id="ARBA00022475"/>
    </source>
</evidence>
<evidence type="ECO:0000256" key="5">
    <source>
        <dbReference type="ARBA" id="ARBA00022741"/>
    </source>
</evidence>
<feature type="domain" description="ABC transporter" evidence="10">
    <location>
        <begin position="7"/>
        <end position="243"/>
    </location>
</feature>
<dbReference type="GO" id="GO:0006826">
    <property type="term" value="P:iron ion transport"/>
    <property type="evidence" value="ECO:0007669"/>
    <property type="project" value="UniProtKB-KW"/>
</dbReference>
<dbReference type="InterPro" id="IPR027417">
    <property type="entry name" value="P-loop_NTPase"/>
</dbReference>
<comment type="caution">
    <text evidence="11">The sequence shown here is derived from an EMBL/GenBank/DDBJ whole genome shotgun (WGS) entry which is preliminary data.</text>
</comment>
<evidence type="ECO:0000256" key="4">
    <source>
        <dbReference type="ARBA" id="ARBA00022496"/>
    </source>
</evidence>
<dbReference type="AlphaFoldDB" id="A0A9D0ZU08"/>
<dbReference type="SUPFAM" id="SSF52540">
    <property type="entry name" value="P-loop containing nucleoside triphosphate hydrolases"/>
    <property type="match status" value="1"/>
</dbReference>
<keyword evidence="8" id="KW-0406">Ion transport</keyword>
<name>A0A9D0ZU08_9FIRM</name>
<evidence type="ECO:0000256" key="7">
    <source>
        <dbReference type="ARBA" id="ARBA00023004"/>
    </source>
</evidence>
<keyword evidence="7" id="KW-0408">Iron</keyword>
<accession>A0A9D0ZU08</accession>
<dbReference type="SMART" id="SM00382">
    <property type="entry name" value="AAA"/>
    <property type="match status" value="1"/>
</dbReference>
<dbReference type="PROSITE" id="PS50893">
    <property type="entry name" value="ABC_TRANSPORTER_2"/>
    <property type="match status" value="1"/>
</dbReference>
<comment type="subcellular location">
    <subcellularLocation>
        <location evidence="1">Cell membrane</location>
        <topology evidence="1">Peripheral membrane protein</topology>
    </subcellularLocation>
</comment>
<evidence type="ECO:0000256" key="9">
    <source>
        <dbReference type="ARBA" id="ARBA00023136"/>
    </source>
</evidence>
<evidence type="ECO:0000313" key="12">
    <source>
        <dbReference type="Proteomes" id="UP000886886"/>
    </source>
</evidence>
<keyword evidence="4" id="KW-0410">Iron transport</keyword>
<gene>
    <name evidence="11" type="ORF">IAB26_04790</name>
</gene>
<organism evidence="11 12">
    <name type="scientific">Candidatus Limivivens merdigallinarum</name>
    <dbReference type="NCBI Taxonomy" id="2840859"/>
    <lineage>
        <taxon>Bacteria</taxon>
        <taxon>Bacillati</taxon>
        <taxon>Bacillota</taxon>
        <taxon>Clostridia</taxon>
        <taxon>Lachnospirales</taxon>
        <taxon>Lachnospiraceae</taxon>
        <taxon>Lachnospiraceae incertae sedis</taxon>
        <taxon>Candidatus Limivivens</taxon>
    </lineage>
</organism>
<evidence type="ECO:0000256" key="1">
    <source>
        <dbReference type="ARBA" id="ARBA00004202"/>
    </source>
</evidence>
<dbReference type="FunFam" id="3.40.50.300:FF:000134">
    <property type="entry name" value="Iron-enterobactin ABC transporter ATP-binding protein"/>
    <property type="match status" value="1"/>
</dbReference>
<evidence type="ECO:0000256" key="6">
    <source>
        <dbReference type="ARBA" id="ARBA00022840"/>
    </source>
</evidence>
<dbReference type="InterPro" id="IPR003439">
    <property type="entry name" value="ABC_transporter-like_ATP-bd"/>
</dbReference>
<keyword evidence="5" id="KW-0547">Nucleotide-binding</keyword>
<dbReference type="Pfam" id="PF00005">
    <property type="entry name" value="ABC_tran"/>
    <property type="match status" value="1"/>
</dbReference>
<keyword evidence="6 11" id="KW-0067">ATP-binding</keyword>
<reference evidence="11" key="2">
    <citation type="journal article" date="2021" name="PeerJ">
        <title>Extensive microbial diversity within the chicken gut microbiome revealed by metagenomics and culture.</title>
        <authorList>
            <person name="Gilroy R."/>
            <person name="Ravi A."/>
            <person name="Getino M."/>
            <person name="Pursley I."/>
            <person name="Horton D.L."/>
            <person name="Alikhan N.F."/>
            <person name="Baker D."/>
            <person name="Gharbi K."/>
            <person name="Hall N."/>
            <person name="Watson M."/>
            <person name="Adriaenssens E.M."/>
            <person name="Foster-Nyarko E."/>
            <person name="Jarju S."/>
            <person name="Secka A."/>
            <person name="Antonio M."/>
            <person name="Oren A."/>
            <person name="Chaudhuri R.R."/>
            <person name="La Ragione R."/>
            <person name="Hildebrand F."/>
            <person name="Pallen M.J."/>
        </authorList>
    </citation>
    <scope>NUCLEOTIDE SEQUENCE</scope>
    <source>
        <strain evidence="11">ChiSjej3B21-11622</strain>
    </source>
</reference>
<keyword evidence="9" id="KW-0472">Membrane</keyword>
<keyword evidence="2" id="KW-0813">Transport</keyword>
<dbReference type="PANTHER" id="PTHR42771:SF2">
    <property type="entry name" value="IRON(3+)-HYDROXAMATE IMPORT ATP-BINDING PROTEIN FHUC"/>
    <property type="match status" value="1"/>
</dbReference>
<dbReference type="PANTHER" id="PTHR42771">
    <property type="entry name" value="IRON(3+)-HYDROXAMATE IMPORT ATP-BINDING PROTEIN FHUC"/>
    <property type="match status" value="1"/>
</dbReference>
<proteinExistence type="predicted"/>
<dbReference type="Gene3D" id="3.40.50.300">
    <property type="entry name" value="P-loop containing nucleotide triphosphate hydrolases"/>
    <property type="match status" value="1"/>
</dbReference>
<evidence type="ECO:0000256" key="8">
    <source>
        <dbReference type="ARBA" id="ARBA00023065"/>
    </source>
</evidence>
<dbReference type="GO" id="GO:0005886">
    <property type="term" value="C:plasma membrane"/>
    <property type="evidence" value="ECO:0007669"/>
    <property type="project" value="UniProtKB-SubCell"/>
</dbReference>
<dbReference type="InterPro" id="IPR051535">
    <property type="entry name" value="Siderophore_ABC-ATPase"/>
</dbReference>
<sequence length="380" mass="43060">MRESYFFHTENLTVGYDGKPLIREIEIRVRQGEILTLIGPNGAGKSTILKSITRQLKAIAGTVWLDKEDMKRLSDKEVSRKLSVVMTERIRPELMTCEDVVATGRYPYTGHLGILSGKDREIVREAMELVHAWELKDRDFTAISDGQRQRLLLARAIAQEPEIIVLDEPTSFLDIRHKLELLGILKRMVRERKLTVVMSLHELDLAQKVSDSVICVKGDRIAKYGKPEEIFTADYIHELYDMSAGSYNEAFGSLELEPPEGPAETFVIAGGGSGIPIYRRLQRKGIPFYTGVLHKNDVDYQVAKVLARETVAEEAFEPISEKQYAHALENMMKCRTVIAAVKEFGTMNEKNRILLEEAQKAGMEILDGDREYWEKGSKGK</sequence>
<dbReference type="GO" id="GO:0016887">
    <property type="term" value="F:ATP hydrolysis activity"/>
    <property type="evidence" value="ECO:0007669"/>
    <property type="project" value="InterPro"/>
</dbReference>
<reference evidence="11" key="1">
    <citation type="submission" date="2020-10" db="EMBL/GenBank/DDBJ databases">
        <authorList>
            <person name="Gilroy R."/>
        </authorList>
    </citation>
    <scope>NUCLEOTIDE SEQUENCE</scope>
    <source>
        <strain evidence="11">ChiSjej3B21-11622</strain>
    </source>
</reference>
<keyword evidence="3" id="KW-1003">Cell membrane</keyword>
<dbReference type="CDD" id="cd03214">
    <property type="entry name" value="ABC_Iron-Siderophores_B12_Hemin"/>
    <property type="match status" value="1"/>
</dbReference>
<dbReference type="InterPro" id="IPR003593">
    <property type="entry name" value="AAA+_ATPase"/>
</dbReference>
<evidence type="ECO:0000259" key="10">
    <source>
        <dbReference type="PROSITE" id="PS50893"/>
    </source>
</evidence>
<dbReference type="EMBL" id="DVFT01000073">
    <property type="protein sequence ID" value="HIQ95861.1"/>
    <property type="molecule type" value="Genomic_DNA"/>
</dbReference>
<evidence type="ECO:0000256" key="2">
    <source>
        <dbReference type="ARBA" id="ARBA00022448"/>
    </source>
</evidence>
<dbReference type="Proteomes" id="UP000886886">
    <property type="component" value="Unassembled WGS sequence"/>
</dbReference>